<gene>
    <name evidence="2" type="ORF">AVDCRST_MAG68-3517</name>
</gene>
<dbReference type="EMBL" id="CADCTW010000162">
    <property type="protein sequence ID" value="CAA9348169.1"/>
    <property type="molecule type" value="Genomic_DNA"/>
</dbReference>
<reference evidence="2" key="1">
    <citation type="submission" date="2020-02" db="EMBL/GenBank/DDBJ databases">
        <authorList>
            <person name="Meier V. D."/>
        </authorList>
    </citation>
    <scope>NUCLEOTIDE SEQUENCE</scope>
    <source>
        <strain evidence="2">AVDCRST_MAG68</strain>
    </source>
</reference>
<keyword evidence="1" id="KW-1133">Transmembrane helix</keyword>
<dbReference type="Pfam" id="PF19447">
    <property type="entry name" value="DUF5985"/>
    <property type="match status" value="1"/>
</dbReference>
<sequence>MATLIYALCALTSTACAFLLLRAYLNSRVRLLLWSGLCFAGLALNNVILFVDKQVVPDVDLSVWRSLPAVAGIALLIYGFVWDTR</sequence>
<proteinExistence type="predicted"/>
<accession>A0A6J4M2J8</accession>
<evidence type="ECO:0000313" key="2">
    <source>
        <dbReference type="EMBL" id="CAA9348169.1"/>
    </source>
</evidence>
<keyword evidence="1" id="KW-0812">Transmembrane</keyword>
<keyword evidence="1" id="KW-0472">Membrane</keyword>
<protein>
    <submittedName>
        <fullName evidence="2">Uncharacterized protein</fullName>
    </submittedName>
</protein>
<feature type="transmembrane region" description="Helical" evidence="1">
    <location>
        <begin position="33"/>
        <end position="51"/>
    </location>
</feature>
<dbReference type="InterPro" id="IPR046027">
    <property type="entry name" value="DUF5985"/>
</dbReference>
<name>A0A6J4M2J8_9BACT</name>
<evidence type="ECO:0000256" key="1">
    <source>
        <dbReference type="SAM" id="Phobius"/>
    </source>
</evidence>
<dbReference type="AlphaFoldDB" id="A0A6J4M2J8"/>
<feature type="transmembrane region" description="Helical" evidence="1">
    <location>
        <begin position="63"/>
        <end position="82"/>
    </location>
</feature>
<organism evidence="2">
    <name type="scientific">uncultured Gemmatimonadota bacterium</name>
    <dbReference type="NCBI Taxonomy" id="203437"/>
    <lineage>
        <taxon>Bacteria</taxon>
        <taxon>Pseudomonadati</taxon>
        <taxon>Gemmatimonadota</taxon>
        <taxon>environmental samples</taxon>
    </lineage>
</organism>